<feature type="compositionally biased region" description="Basic and acidic residues" evidence="1">
    <location>
        <begin position="1"/>
        <end position="20"/>
    </location>
</feature>
<dbReference type="AlphaFoldDB" id="A0A0F6YMN4"/>
<dbReference type="KEGG" id="samy:DB32_006621"/>
<reference evidence="2 3" key="1">
    <citation type="submission" date="2015-03" db="EMBL/GenBank/DDBJ databases">
        <title>Genome assembly of Sandaracinus amylolyticus DSM 53668.</title>
        <authorList>
            <person name="Sharma G."/>
            <person name="Subramanian S."/>
        </authorList>
    </citation>
    <scope>NUCLEOTIDE SEQUENCE [LARGE SCALE GENOMIC DNA]</scope>
    <source>
        <strain evidence="2 3">DSM 53668</strain>
    </source>
</reference>
<accession>A0A0F6YMN4</accession>
<dbReference type="Proteomes" id="UP000034883">
    <property type="component" value="Chromosome"/>
</dbReference>
<evidence type="ECO:0000313" key="2">
    <source>
        <dbReference type="EMBL" id="AKF09472.1"/>
    </source>
</evidence>
<gene>
    <name evidence="2" type="ORF">DB32_006621</name>
</gene>
<keyword evidence="3" id="KW-1185">Reference proteome</keyword>
<feature type="region of interest" description="Disordered" evidence="1">
    <location>
        <begin position="1"/>
        <end position="83"/>
    </location>
</feature>
<organism evidence="2 3">
    <name type="scientific">Sandaracinus amylolyticus</name>
    <dbReference type="NCBI Taxonomy" id="927083"/>
    <lineage>
        <taxon>Bacteria</taxon>
        <taxon>Pseudomonadati</taxon>
        <taxon>Myxococcota</taxon>
        <taxon>Polyangia</taxon>
        <taxon>Polyangiales</taxon>
        <taxon>Sandaracinaceae</taxon>
        <taxon>Sandaracinus</taxon>
    </lineage>
</organism>
<protein>
    <submittedName>
        <fullName evidence="2">Uncharacterized protein</fullName>
    </submittedName>
</protein>
<name>A0A0F6YMN4_9BACT</name>
<sequence length="83" mass="9088">MGRKREQGGEEREHEREGAKRGSHANPRRAEPLGGKGARAYDASVLDPKRAALDRVGLARGSDARTSRSIRRVRSLRGDPSVV</sequence>
<dbReference type="EMBL" id="CP011125">
    <property type="protein sequence ID" value="AKF09472.1"/>
    <property type="molecule type" value="Genomic_DNA"/>
</dbReference>
<evidence type="ECO:0000256" key="1">
    <source>
        <dbReference type="SAM" id="MobiDB-lite"/>
    </source>
</evidence>
<evidence type="ECO:0000313" key="3">
    <source>
        <dbReference type="Proteomes" id="UP000034883"/>
    </source>
</evidence>
<proteinExistence type="predicted"/>
<dbReference type="STRING" id="927083.DB32_006621"/>